<dbReference type="Pfam" id="PF20684">
    <property type="entry name" value="Fung_rhodopsin"/>
    <property type="match status" value="1"/>
</dbReference>
<dbReference type="PANTHER" id="PTHR39614:SF2">
    <property type="entry name" value="INTEGRAL MEMBRANE PROTEIN"/>
    <property type="match status" value="1"/>
</dbReference>
<keyword evidence="2" id="KW-0812">Transmembrane</keyword>
<reference evidence="4" key="1">
    <citation type="submission" date="2021-09" db="EMBL/GenBank/DDBJ databases">
        <title>A high-quality genome of the endoparasitic fungus Hirsutella rhossiliensis with a comparison of Hirsutella genomes reveals transposable elements contributing to genome size variation.</title>
        <authorList>
            <person name="Lin R."/>
            <person name="Jiao Y."/>
            <person name="Sun X."/>
            <person name="Ling J."/>
            <person name="Xie B."/>
            <person name="Cheng X."/>
        </authorList>
    </citation>
    <scope>NUCLEOTIDE SEQUENCE</scope>
    <source>
        <strain evidence="4">HR02</strain>
    </source>
</reference>
<dbReference type="RefSeq" id="XP_044723677.1">
    <property type="nucleotide sequence ID" value="XM_044860044.1"/>
</dbReference>
<dbReference type="InterPro" id="IPR049326">
    <property type="entry name" value="Rhodopsin_dom_fungi"/>
</dbReference>
<feature type="domain" description="Rhodopsin" evidence="3">
    <location>
        <begin position="39"/>
        <end position="274"/>
    </location>
</feature>
<organism evidence="4 5">
    <name type="scientific">Hirsutella rhossiliensis</name>
    <dbReference type="NCBI Taxonomy" id="111463"/>
    <lineage>
        <taxon>Eukaryota</taxon>
        <taxon>Fungi</taxon>
        <taxon>Dikarya</taxon>
        <taxon>Ascomycota</taxon>
        <taxon>Pezizomycotina</taxon>
        <taxon>Sordariomycetes</taxon>
        <taxon>Hypocreomycetidae</taxon>
        <taxon>Hypocreales</taxon>
        <taxon>Ophiocordycipitaceae</taxon>
        <taxon>Hirsutella</taxon>
    </lineage>
</organism>
<dbReference type="OrthoDB" id="3918601at2759"/>
<feature type="transmembrane region" description="Helical" evidence="2">
    <location>
        <begin position="55"/>
        <end position="80"/>
    </location>
</feature>
<feature type="region of interest" description="Disordered" evidence="1">
    <location>
        <begin position="311"/>
        <end position="358"/>
    </location>
</feature>
<keyword evidence="5" id="KW-1185">Reference proteome</keyword>
<keyword evidence="2" id="KW-0472">Membrane</keyword>
<feature type="transmembrane region" description="Helical" evidence="2">
    <location>
        <begin position="210"/>
        <end position="228"/>
    </location>
</feature>
<dbReference type="GeneID" id="68350702"/>
<evidence type="ECO:0000256" key="2">
    <source>
        <dbReference type="SAM" id="Phobius"/>
    </source>
</evidence>
<evidence type="ECO:0000259" key="3">
    <source>
        <dbReference type="Pfam" id="PF20684"/>
    </source>
</evidence>
<dbReference type="PANTHER" id="PTHR39614">
    <property type="entry name" value="INTEGRAL MEMBRANE PROTEIN"/>
    <property type="match status" value="1"/>
</dbReference>
<evidence type="ECO:0000313" key="4">
    <source>
        <dbReference type="EMBL" id="KAH0966164.1"/>
    </source>
</evidence>
<dbReference type="Proteomes" id="UP000824596">
    <property type="component" value="Unassembled WGS sequence"/>
</dbReference>
<name>A0A9P8N5K3_9HYPO</name>
<dbReference type="AlphaFoldDB" id="A0A9P8N5K3"/>
<gene>
    <name evidence="4" type="ORF">HRG_01573</name>
</gene>
<keyword evidence="2" id="KW-1133">Transmembrane helix</keyword>
<protein>
    <submittedName>
        <fullName evidence="4">MFS transporter</fullName>
    </submittedName>
</protein>
<feature type="transmembrane region" description="Helical" evidence="2">
    <location>
        <begin position="100"/>
        <end position="120"/>
    </location>
</feature>
<feature type="transmembrane region" description="Helical" evidence="2">
    <location>
        <begin position="20"/>
        <end position="43"/>
    </location>
</feature>
<feature type="transmembrane region" description="Helical" evidence="2">
    <location>
        <begin position="132"/>
        <end position="154"/>
    </location>
</feature>
<evidence type="ECO:0000313" key="5">
    <source>
        <dbReference type="Proteomes" id="UP000824596"/>
    </source>
</evidence>
<sequence length="376" mass="40836">MSFTPISAGNMVVTTSDHGAYIVIAAVLGVTWSVLVLAIRLYIRLHLNGPFGPDDAAASFGTVAGICQTSLTLTAVHYGLGKRQELLSPDQLDTAMKYNYTANLVYIIAICSAKCSMSLLMARLTRYTHSRIASHAISCLAIAWAITALFVLGFQCPGPRPWNTQDLSRCPSFFTRWVAIEAFSVLIEVLISSMAVVLVWNLSMATKTKVMVVCAFSAQLLIVIPIAFRLDFLRARVSGSDATFDTTNAAISTQVVVHLSIMAATFPCFRQFLQAFDSGLGATTKIPTELGTGSQSHSGYVLQSLSGTCDEGRSVNKQHAPTKLRPDPTAEITSEATADGQDPSPSETRRSTDSFGSDKAIIWKTQKWEIRYESRE</sequence>
<accession>A0A9P8N5K3</accession>
<evidence type="ECO:0000256" key="1">
    <source>
        <dbReference type="SAM" id="MobiDB-lite"/>
    </source>
</evidence>
<dbReference type="EMBL" id="JAIZPD010000002">
    <property type="protein sequence ID" value="KAH0966164.1"/>
    <property type="molecule type" value="Genomic_DNA"/>
</dbReference>
<comment type="caution">
    <text evidence="4">The sequence shown here is derived from an EMBL/GenBank/DDBJ whole genome shotgun (WGS) entry which is preliminary data.</text>
</comment>
<proteinExistence type="predicted"/>
<feature type="transmembrane region" description="Helical" evidence="2">
    <location>
        <begin position="174"/>
        <end position="198"/>
    </location>
</feature>